<evidence type="ECO:0000313" key="2">
    <source>
        <dbReference type="Proteomes" id="UP001201812"/>
    </source>
</evidence>
<sequence length="79" mass="9311">MRGCASSLSRFGFYNRTLALFDQYDMCREVLANELFRYDTDSQPLLICSCLGDRCNAGNRRHRRIRVRISFHCLHKAYT</sequence>
<gene>
    <name evidence="1" type="ORF">DdX_00671</name>
</gene>
<organism evidence="1 2">
    <name type="scientific">Ditylenchus destructor</name>
    <dbReference type="NCBI Taxonomy" id="166010"/>
    <lineage>
        <taxon>Eukaryota</taxon>
        <taxon>Metazoa</taxon>
        <taxon>Ecdysozoa</taxon>
        <taxon>Nematoda</taxon>
        <taxon>Chromadorea</taxon>
        <taxon>Rhabditida</taxon>
        <taxon>Tylenchina</taxon>
        <taxon>Tylenchomorpha</taxon>
        <taxon>Sphaerularioidea</taxon>
        <taxon>Anguinidae</taxon>
        <taxon>Anguininae</taxon>
        <taxon>Ditylenchus</taxon>
    </lineage>
</organism>
<dbReference type="GO" id="GO:0042048">
    <property type="term" value="P:olfactory behavior"/>
    <property type="evidence" value="ECO:0007669"/>
    <property type="project" value="TreeGrafter"/>
</dbReference>
<name>A0AAD4NKF8_9BILA</name>
<evidence type="ECO:0000313" key="1">
    <source>
        <dbReference type="EMBL" id="KAI1728485.1"/>
    </source>
</evidence>
<dbReference type="AlphaFoldDB" id="A0AAD4NKF8"/>
<dbReference type="GO" id="GO:0030424">
    <property type="term" value="C:axon"/>
    <property type="evidence" value="ECO:0007669"/>
    <property type="project" value="TreeGrafter"/>
</dbReference>
<accession>A0AAD4NKF8</accession>
<comment type="caution">
    <text evidence="1">The sequence shown here is derived from an EMBL/GenBank/DDBJ whole genome shotgun (WGS) entry which is preliminary data.</text>
</comment>
<dbReference type="Pfam" id="PF06579">
    <property type="entry name" value="Ly-6_related"/>
    <property type="match status" value="1"/>
</dbReference>
<reference evidence="1" key="1">
    <citation type="submission" date="2022-01" db="EMBL/GenBank/DDBJ databases">
        <title>Genome Sequence Resource for Two Populations of Ditylenchus destructor, the Migratory Endoparasitic Phytonematode.</title>
        <authorList>
            <person name="Zhang H."/>
            <person name="Lin R."/>
            <person name="Xie B."/>
        </authorList>
    </citation>
    <scope>NUCLEOTIDE SEQUENCE</scope>
    <source>
        <strain evidence="1">BazhouSP</strain>
    </source>
</reference>
<dbReference type="PANTHER" id="PTHR34722">
    <property type="entry name" value="HOMOLOG OF ODR-2 (TWO)-RELATED"/>
    <property type="match status" value="1"/>
</dbReference>
<dbReference type="Proteomes" id="UP001201812">
    <property type="component" value="Unassembled WGS sequence"/>
</dbReference>
<keyword evidence="2" id="KW-1185">Reference proteome</keyword>
<proteinExistence type="predicted"/>
<dbReference type="GO" id="GO:0043025">
    <property type="term" value="C:neuronal cell body"/>
    <property type="evidence" value="ECO:0007669"/>
    <property type="project" value="TreeGrafter"/>
</dbReference>
<dbReference type="GO" id="GO:1990834">
    <property type="term" value="P:response to odorant"/>
    <property type="evidence" value="ECO:0007669"/>
    <property type="project" value="TreeGrafter"/>
</dbReference>
<dbReference type="EMBL" id="JAKKPZ010000001">
    <property type="protein sequence ID" value="KAI1728485.1"/>
    <property type="molecule type" value="Genomic_DNA"/>
</dbReference>
<dbReference type="InterPro" id="IPR010558">
    <property type="entry name" value="Ly-6-related"/>
</dbReference>
<protein>
    <submittedName>
        <fullName evidence="1">Ly-6-related protein domain-containing protein</fullName>
    </submittedName>
</protein>
<dbReference type="PANTHER" id="PTHR34722:SF8">
    <property type="entry name" value="HOMOLOG OF ODR-2 (TWO)"/>
    <property type="match status" value="1"/>
</dbReference>